<name>A0A538T7S3_UNCEI</name>
<keyword evidence="4 8" id="KW-0663">Pyridoxal phosphate</keyword>
<dbReference type="PANTHER" id="PTHR32328:SF0">
    <property type="entry name" value="L-SERYL-TRNA(SEC) SELENIUM TRANSFERASE"/>
    <property type="match status" value="1"/>
</dbReference>
<dbReference type="InterPro" id="IPR015424">
    <property type="entry name" value="PyrdxlP-dep_Trfase"/>
</dbReference>
<dbReference type="InterPro" id="IPR025862">
    <property type="entry name" value="SelA_trans_N_dom"/>
</dbReference>
<comment type="pathway">
    <text evidence="8">Aminoacyl-tRNA biosynthesis; selenocysteinyl-tRNA(Sec) biosynthesis; selenocysteinyl-tRNA(Sec) from L-seryl-tRNA(Sec) (bacterial route): step 1/1.</text>
</comment>
<dbReference type="Gene3D" id="3.90.1150.180">
    <property type="match status" value="1"/>
</dbReference>
<evidence type="ECO:0000259" key="10">
    <source>
        <dbReference type="Pfam" id="PF12390"/>
    </source>
</evidence>
<evidence type="ECO:0000313" key="12">
    <source>
        <dbReference type="Proteomes" id="UP000316852"/>
    </source>
</evidence>
<dbReference type="NCBIfam" id="TIGR00474">
    <property type="entry name" value="selA"/>
    <property type="match status" value="1"/>
</dbReference>
<feature type="domain" description="L-seryl-tRNA selenium transferase N-terminal" evidence="10">
    <location>
        <begin position="13"/>
        <end position="52"/>
    </location>
</feature>
<evidence type="ECO:0000256" key="1">
    <source>
        <dbReference type="ARBA" id="ARBA00001933"/>
    </source>
</evidence>
<evidence type="ECO:0000256" key="4">
    <source>
        <dbReference type="ARBA" id="ARBA00022898"/>
    </source>
</evidence>
<keyword evidence="5 8" id="KW-0648">Protein biosynthesis</keyword>
<evidence type="ECO:0000256" key="6">
    <source>
        <dbReference type="ARBA" id="ARBA00023266"/>
    </source>
</evidence>
<dbReference type="Pfam" id="PF12390">
    <property type="entry name" value="Se-cys_synth_N"/>
    <property type="match status" value="1"/>
</dbReference>
<dbReference type="PANTHER" id="PTHR32328">
    <property type="entry name" value="L-SERYL-TRNA(SEC) SELENIUM TRANSFERASE"/>
    <property type="match status" value="1"/>
</dbReference>
<feature type="modified residue" description="N6-(pyridoxal phosphate)lysine" evidence="8 9">
    <location>
        <position position="303"/>
    </location>
</feature>
<comment type="function">
    <text evidence="8">Converts seryl-tRNA(Sec) to selenocysteinyl-tRNA(Sec) required for selenoprotein biosynthesis.</text>
</comment>
<keyword evidence="6 8" id="KW-0711">Selenium</keyword>
<comment type="catalytic activity">
    <reaction evidence="8">
        <text>L-seryl-tRNA(Sec) + selenophosphate + H(+) = L-selenocysteinyl-tRNA(Sec) + phosphate</text>
        <dbReference type="Rhea" id="RHEA:22728"/>
        <dbReference type="Rhea" id="RHEA-COMP:9742"/>
        <dbReference type="Rhea" id="RHEA-COMP:9743"/>
        <dbReference type="ChEBI" id="CHEBI:15378"/>
        <dbReference type="ChEBI" id="CHEBI:16144"/>
        <dbReference type="ChEBI" id="CHEBI:43474"/>
        <dbReference type="ChEBI" id="CHEBI:78533"/>
        <dbReference type="ChEBI" id="CHEBI:78573"/>
        <dbReference type="EC" id="2.9.1.1"/>
    </reaction>
</comment>
<keyword evidence="2 8" id="KW-0963">Cytoplasm</keyword>
<dbReference type="InterPro" id="IPR015421">
    <property type="entry name" value="PyrdxlP-dep_Trfase_major"/>
</dbReference>
<evidence type="ECO:0000256" key="9">
    <source>
        <dbReference type="PIRSR" id="PIRSR618319-50"/>
    </source>
</evidence>
<evidence type="ECO:0000313" key="11">
    <source>
        <dbReference type="EMBL" id="TMQ59669.1"/>
    </source>
</evidence>
<keyword evidence="3 8" id="KW-0808">Transferase</keyword>
<dbReference type="Gene3D" id="3.40.640.10">
    <property type="entry name" value="Type I PLP-dependent aspartate aminotransferase-like (Major domain)"/>
    <property type="match status" value="1"/>
</dbReference>
<dbReference type="GO" id="GO:0004125">
    <property type="term" value="F:L-seryl-tRNA(Sec) selenium transferase activity"/>
    <property type="evidence" value="ECO:0007669"/>
    <property type="project" value="UniProtKB-UniRule"/>
</dbReference>
<dbReference type="EMBL" id="VBOW01000020">
    <property type="protein sequence ID" value="TMQ59669.1"/>
    <property type="molecule type" value="Genomic_DNA"/>
</dbReference>
<dbReference type="InterPro" id="IPR018319">
    <property type="entry name" value="SelA-like"/>
</dbReference>
<evidence type="ECO:0000256" key="5">
    <source>
        <dbReference type="ARBA" id="ARBA00022917"/>
    </source>
</evidence>
<sequence length="476" mass="50637">MGEEPAIPKRLELRSLPSVGSLLESKEMAELQGLAPRGVLVSAAREAIAAARSAIRRAGGAKRAGLPGREAILRDAVRRVGAAVRPAFHAVINATGIVLHTNLGRAALAEEAVSAVAEAARRYTNLELDLESGSRGSRMAHLEPLVTELLGAEAALVVNNNAAAMLLALNTFSLGKEAIVSRGQLVEIGGSFRIPEILERAGARLREVGTTNRTRLRDYERAIGPETGMLLRVHPSNFAMIGFTEEVTREELTALSRKKRLPLLEDIGSGALIDFGRWGLPAEPIAREALAQGMPLICFSGDKLLGGPQAGILAGRRGLVASLKANPLSRALRVDKLTLAALEATLRLYRDPEKLAASIPTLRMLAEPAASVRARAKAVLRAIGADRASHNRVEVVACTTEVGGGAMPLARVPSYALALRPARGKVEHLARSLRTGPEPVIGRIESGRLLLDLRTVSRGELSKLAASLLRVLEEEP</sequence>
<dbReference type="InterPro" id="IPR004534">
    <property type="entry name" value="SelA_trans"/>
</dbReference>
<dbReference type="EC" id="2.9.1.1" evidence="8"/>
<dbReference type="HAMAP" id="MF_00423">
    <property type="entry name" value="SelA"/>
    <property type="match status" value="1"/>
</dbReference>
<dbReference type="UniPathway" id="UPA00906">
    <property type="reaction ID" value="UER00896"/>
</dbReference>
<comment type="subcellular location">
    <subcellularLocation>
        <location evidence="8">Cytoplasm</location>
    </subcellularLocation>
</comment>
<dbReference type="GO" id="GO:0001514">
    <property type="term" value="P:selenocysteine incorporation"/>
    <property type="evidence" value="ECO:0007669"/>
    <property type="project" value="UniProtKB-UniRule"/>
</dbReference>
<dbReference type="SUPFAM" id="SSF53383">
    <property type="entry name" value="PLP-dependent transferases"/>
    <property type="match status" value="1"/>
</dbReference>
<gene>
    <name evidence="8" type="primary">selA</name>
    <name evidence="11" type="ORF">E6K76_04040</name>
</gene>
<comment type="similarity">
    <text evidence="7 8">Belongs to the SelA family.</text>
</comment>
<protein>
    <recommendedName>
        <fullName evidence="8">L-seryl-tRNA(Sec) selenium transferase</fullName>
        <ecNumber evidence="8">2.9.1.1</ecNumber>
    </recommendedName>
    <alternativeName>
        <fullName evidence="8">Selenocysteine synthase</fullName>
        <shortName evidence="8">Sec synthase</shortName>
    </alternativeName>
    <alternativeName>
        <fullName evidence="8">Selenocysteinyl-tRNA(Sec) synthase</fullName>
    </alternativeName>
</protein>
<evidence type="ECO:0000256" key="3">
    <source>
        <dbReference type="ARBA" id="ARBA00022679"/>
    </source>
</evidence>
<comment type="caution">
    <text evidence="11">The sequence shown here is derived from an EMBL/GenBank/DDBJ whole genome shotgun (WGS) entry which is preliminary data.</text>
</comment>
<organism evidence="11 12">
    <name type="scientific">Eiseniibacteriota bacterium</name>
    <dbReference type="NCBI Taxonomy" id="2212470"/>
    <lineage>
        <taxon>Bacteria</taxon>
        <taxon>Candidatus Eiseniibacteriota</taxon>
    </lineage>
</organism>
<evidence type="ECO:0000256" key="7">
    <source>
        <dbReference type="ARBA" id="ARBA00044507"/>
    </source>
</evidence>
<dbReference type="Proteomes" id="UP000316852">
    <property type="component" value="Unassembled WGS sequence"/>
</dbReference>
<evidence type="ECO:0000256" key="8">
    <source>
        <dbReference type="HAMAP-Rule" id="MF_00423"/>
    </source>
</evidence>
<proteinExistence type="inferred from homology"/>
<dbReference type="AlphaFoldDB" id="A0A538T7S3"/>
<dbReference type="Pfam" id="PF03841">
    <property type="entry name" value="SelA"/>
    <property type="match status" value="1"/>
</dbReference>
<reference evidence="11 12" key="1">
    <citation type="journal article" date="2019" name="Nat. Microbiol.">
        <title>Mediterranean grassland soil C-N compound turnover is dependent on rainfall and depth, and is mediated by genomically divergent microorganisms.</title>
        <authorList>
            <person name="Diamond S."/>
            <person name="Andeer P.F."/>
            <person name="Li Z."/>
            <person name="Crits-Christoph A."/>
            <person name="Burstein D."/>
            <person name="Anantharaman K."/>
            <person name="Lane K.R."/>
            <person name="Thomas B.C."/>
            <person name="Pan C."/>
            <person name="Northen T.R."/>
            <person name="Banfield J.F."/>
        </authorList>
    </citation>
    <scope>NUCLEOTIDE SEQUENCE [LARGE SCALE GENOMIC DNA]</scope>
    <source>
        <strain evidence="11">WS_6</strain>
    </source>
</reference>
<accession>A0A538T7S3</accession>
<evidence type="ECO:0000256" key="2">
    <source>
        <dbReference type="ARBA" id="ARBA00022490"/>
    </source>
</evidence>
<dbReference type="GO" id="GO:0001717">
    <property type="term" value="P:conversion of seryl-tRNAsec to selenocys-tRNAsec"/>
    <property type="evidence" value="ECO:0007669"/>
    <property type="project" value="UniProtKB-UniRule"/>
</dbReference>
<comment type="cofactor">
    <cofactor evidence="1 8 9">
        <name>pyridoxal 5'-phosphate</name>
        <dbReference type="ChEBI" id="CHEBI:597326"/>
    </cofactor>
</comment>
<dbReference type="GO" id="GO:0005737">
    <property type="term" value="C:cytoplasm"/>
    <property type="evidence" value="ECO:0007669"/>
    <property type="project" value="UniProtKB-SubCell"/>
</dbReference>